<evidence type="ECO:0000313" key="7">
    <source>
        <dbReference type="RefSeq" id="XP_033807553.1"/>
    </source>
</evidence>
<feature type="transmembrane region" description="Helical" evidence="5">
    <location>
        <begin position="59"/>
        <end position="81"/>
    </location>
</feature>
<dbReference type="PRINTS" id="PR00259">
    <property type="entry name" value="TMFOUR"/>
</dbReference>
<protein>
    <submittedName>
        <fullName evidence="7">Tetraspanin-19</fullName>
    </submittedName>
</protein>
<keyword evidence="6" id="KW-1185">Reference proteome</keyword>
<proteinExistence type="predicted"/>
<keyword evidence="2 5" id="KW-0812">Transmembrane</keyword>
<dbReference type="AlphaFoldDB" id="A0A6P8RQK9"/>
<dbReference type="InParanoid" id="A0A6P8RQK9"/>
<evidence type="ECO:0000256" key="2">
    <source>
        <dbReference type="ARBA" id="ARBA00022692"/>
    </source>
</evidence>
<dbReference type="Proteomes" id="UP000515159">
    <property type="component" value="Chromosome 7"/>
</dbReference>
<dbReference type="GO" id="GO:0016020">
    <property type="term" value="C:membrane"/>
    <property type="evidence" value="ECO:0007669"/>
    <property type="project" value="UniProtKB-SubCell"/>
</dbReference>
<keyword evidence="4 5" id="KW-0472">Membrane</keyword>
<dbReference type="KEGG" id="gsh:117363610"/>
<dbReference type="Pfam" id="PF00335">
    <property type="entry name" value="Tetraspanin"/>
    <property type="match status" value="1"/>
</dbReference>
<feature type="transmembrane region" description="Helical" evidence="5">
    <location>
        <begin position="88"/>
        <end position="112"/>
    </location>
</feature>
<name>A0A6P8RQK9_GEOSA</name>
<feature type="transmembrane region" description="Helical" evidence="5">
    <location>
        <begin position="12"/>
        <end position="37"/>
    </location>
</feature>
<dbReference type="RefSeq" id="XP_033807553.1">
    <property type="nucleotide sequence ID" value="XM_033951662.1"/>
</dbReference>
<evidence type="ECO:0000256" key="4">
    <source>
        <dbReference type="ARBA" id="ARBA00023136"/>
    </source>
</evidence>
<sequence length="168" mass="19121">MNMKDQLSVLAYFFCILNGLFLIIGFLQMGFGMWILYDKNSFFTALVYADPQNNIMMDIAYTLLCTGVFIIVPFAVGYLGIIKESRCLLILYIVIIAQMAILQFSMIILILLQKNNGCKNAFTIWFFVNMNVLVSIEFGLLILEIALLLITVFLLKIVKKKTTVFIAT</sequence>
<keyword evidence="3 5" id="KW-1133">Transmembrane helix</keyword>
<evidence type="ECO:0000256" key="1">
    <source>
        <dbReference type="ARBA" id="ARBA00004141"/>
    </source>
</evidence>
<comment type="subcellular location">
    <subcellularLocation>
        <location evidence="1">Membrane</location>
        <topology evidence="1">Multi-pass membrane protein</topology>
    </subcellularLocation>
</comment>
<dbReference type="CTD" id="144448"/>
<dbReference type="InterPro" id="IPR018499">
    <property type="entry name" value="Tetraspanin/Peripherin"/>
</dbReference>
<gene>
    <name evidence="7" type="primary">TSPAN19</name>
</gene>
<evidence type="ECO:0000313" key="6">
    <source>
        <dbReference type="Proteomes" id="UP000515159"/>
    </source>
</evidence>
<organism evidence="6 7">
    <name type="scientific">Geotrypetes seraphini</name>
    <name type="common">Gaboon caecilian</name>
    <name type="synonym">Caecilia seraphini</name>
    <dbReference type="NCBI Taxonomy" id="260995"/>
    <lineage>
        <taxon>Eukaryota</taxon>
        <taxon>Metazoa</taxon>
        <taxon>Chordata</taxon>
        <taxon>Craniata</taxon>
        <taxon>Vertebrata</taxon>
        <taxon>Euteleostomi</taxon>
        <taxon>Amphibia</taxon>
        <taxon>Gymnophiona</taxon>
        <taxon>Geotrypetes</taxon>
    </lineage>
</organism>
<evidence type="ECO:0000256" key="3">
    <source>
        <dbReference type="ARBA" id="ARBA00022989"/>
    </source>
</evidence>
<dbReference type="OrthoDB" id="6361633at2759"/>
<feature type="transmembrane region" description="Helical" evidence="5">
    <location>
        <begin position="132"/>
        <end position="155"/>
    </location>
</feature>
<accession>A0A6P8RQK9</accession>
<dbReference type="GeneID" id="117363610"/>
<evidence type="ECO:0000256" key="5">
    <source>
        <dbReference type="SAM" id="Phobius"/>
    </source>
</evidence>
<reference evidence="7" key="1">
    <citation type="submission" date="2025-08" db="UniProtKB">
        <authorList>
            <consortium name="RefSeq"/>
        </authorList>
    </citation>
    <scope>IDENTIFICATION</scope>
</reference>